<reference evidence="6" key="1">
    <citation type="journal article" date="2019" name="Int. J. Syst. Evol. Microbiol.">
        <title>The Global Catalogue of Microorganisms (GCM) 10K type strain sequencing project: providing services to taxonomists for standard genome sequencing and annotation.</title>
        <authorList>
            <consortium name="The Broad Institute Genomics Platform"/>
            <consortium name="The Broad Institute Genome Sequencing Center for Infectious Disease"/>
            <person name="Wu L."/>
            <person name="Ma J."/>
        </authorList>
    </citation>
    <scope>NUCLEOTIDE SEQUENCE [LARGE SCALE GENOMIC DNA]</scope>
    <source>
        <strain evidence="6">SHR3</strain>
    </source>
</reference>
<evidence type="ECO:0000256" key="1">
    <source>
        <dbReference type="ARBA" id="ARBA00022737"/>
    </source>
</evidence>
<accession>A0ABW1AUC1</accession>
<dbReference type="PANTHER" id="PTHR45586">
    <property type="entry name" value="TPR REPEAT-CONTAINING PROTEIN PA4667"/>
    <property type="match status" value="1"/>
</dbReference>
<keyword evidence="4" id="KW-0732">Signal</keyword>
<name>A0ABW1AUC1_9RHOO</name>
<gene>
    <name evidence="5" type="ORF">ACFPTN_15345</name>
</gene>
<dbReference type="Proteomes" id="UP001595974">
    <property type="component" value="Unassembled WGS sequence"/>
</dbReference>
<protein>
    <submittedName>
        <fullName evidence="5">Tetratricopeptide repeat protein</fullName>
    </submittedName>
</protein>
<dbReference type="SMART" id="SM00028">
    <property type="entry name" value="TPR"/>
    <property type="match status" value="7"/>
</dbReference>
<dbReference type="PANTHER" id="PTHR45586:SF16">
    <property type="entry name" value="DOMAIN PROTEIN, PUTATIVE-RELATED"/>
    <property type="match status" value="1"/>
</dbReference>
<evidence type="ECO:0000313" key="5">
    <source>
        <dbReference type="EMBL" id="MFC5770753.1"/>
    </source>
</evidence>
<dbReference type="InterPro" id="IPR051012">
    <property type="entry name" value="CellSynth/LPSAsmb/PSIAsmb"/>
</dbReference>
<comment type="caution">
    <text evidence="5">The sequence shown here is derived from an EMBL/GenBank/DDBJ whole genome shotgun (WGS) entry which is preliminary data.</text>
</comment>
<keyword evidence="6" id="KW-1185">Reference proteome</keyword>
<dbReference type="InterPro" id="IPR011990">
    <property type="entry name" value="TPR-like_helical_dom_sf"/>
</dbReference>
<dbReference type="Pfam" id="PF13432">
    <property type="entry name" value="TPR_16"/>
    <property type="match status" value="3"/>
</dbReference>
<feature type="signal peptide" evidence="4">
    <location>
        <begin position="1"/>
        <end position="27"/>
    </location>
</feature>
<keyword evidence="1" id="KW-0677">Repeat</keyword>
<dbReference type="SUPFAM" id="SSF48452">
    <property type="entry name" value="TPR-like"/>
    <property type="match status" value="2"/>
</dbReference>
<proteinExistence type="predicted"/>
<dbReference type="EMBL" id="JBHSOG010000059">
    <property type="protein sequence ID" value="MFC5770753.1"/>
    <property type="molecule type" value="Genomic_DNA"/>
</dbReference>
<keyword evidence="2 3" id="KW-0802">TPR repeat</keyword>
<feature type="chain" id="PRO_5047146903" evidence="4">
    <location>
        <begin position="28"/>
        <end position="569"/>
    </location>
</feature>
<feature type="repeat" description="TPR" evidence="3">
    <location>
        <begin position="523"/>
        <end position="556"/>
    </location>
</feature>
<dbReference type="RefSeq" id="WP_096444842.1">
    <property type="nucleotide sequence ID" value="NZ_JBHSOG010000059.1"/>
</dbReference>
<evidence type="ECO:0000256" key="2">
    <source>
        <dbReference type="ARBA" id="ARBA00022803"/>
    </source>
</evidence>
<organism evidence="5 6">
    <name type="scientific">Thauera sinica</name>
    <dbReference type="NCBI Taxonomy" id="2665146"/>
    <lineage>
        <taxon>Bacteria</taxon>
        <taxon>Pseudomonadati</taxon>
        <taxon>Pseudomonadota</taxon>
        <taxon>Betaproteobacteria</taxon>
        <taxon>Rhodocyclales</taxon>
        <taxon>Zoogloeaceae</taxon>
        <taxon>Thauera</taxon>
    </lineage>
</organism>
<dbReference type="InterPro" id="IPR019734">
    <property type="entry name" value="TPR_rpt"/>
</dbReference>
<dbReference type="Gene3D" id="1.25.40.10">
    <property type="entry name" value="Tetratricopeptide repeat domain"/>
    <property type="match status" value="2"/>
</dbReference>
<evidence type="ECO:0000256" key="4">
    <source>
        <dbReference type="SAM" id="SignalP"/>
    </source>
</evidence>
<dbReference type="Pfam" id="PF14559">
    <property type="entry name" value="TPR_19"/>
    <property type="match status" value="1"/>
</dbReference>
<evidence type="ECO:0000256" key="3">
    <source>
        <dbReference type="PROSITE-ProRule" id="PRU00339"/>
    </source>
</evidence>
<dbReference type="PROSITE" id="PS50005">
    <property type="entry name" value="TPR"/>
    <property type="match status" value="1"/>
</dbReference>
<evidence type="ECO:0000313" key="6">
    <source>
        <dbReference type="Proteomes" id="UP001595974"/>
    </source>
</evidence>
<sequence length="569" mass="62956">MTFKFARFARRTSLAVALCLGAGLAAAAEKPRTGSDLPAQELTPRTLYQLLLAEIAGARGQIGLSTQLYLDLARNTRDPRIARRATEVAMFARNLEATNQAARLWAEIAPDSPDARRILSNVAAGGNGNLEDAQAQLARALATHPERLAQNLLGLNRALARIEDKQAVQTIVTRLTDPYLDLPEAHFARAQAAMIAQEPMEAVAALDAALGLRPDWEPAILFKAQVLQHAGAADEALKQVEAALARQPDSRNLQVAHARALVGAKRYDEARTEFRRLLEAAPDDHELLFAAALLSLQLDDPADAEAQFNRALAAGHPEQDLIRLHLGQIAESRSDGTAARKWFDEVRSPEQRPEAVIRSAQSLAREGRIDEARQRLQTEEGDEAARRRYILAEAQLLRDADRPAEALAVIDAALRTRPDDVDLMYEAAMLAERLDRINVMETRLRRVIALKPDHAHAFNALGYSLADRGLRLKEAEALIARALELSPDDPFILDSMGWVLFRRGDGTGALSHLERAYRTRQDPEIAAHLGEVLWSLNRRNDANRLFDAAMTAHPENKLLRDTTQRLRSR</sequence>